<evidence type="ECO:0000313" key="2">
    <source>
        <dbReference type="Proteomes" id="UP001066276"/>
    </source>
</evidence>
<dbReference type="AlphaFoldDB" id="A0AAV7PPE0"/>
<gene>
    <name evidence="1" type="ORF">NDU88_007455</name>
</gene>
<protein>
    <submittedName>
        <fullName evidence="1">Uncharacterized protein</fullName>
    </submittedName>
</protein>
<feature type="non-terminal residue" evidence="1">
    <location>
        <position position="1"/>
    </location>
</feature>
<feature type="non-terminal residue" evidence="1">
    <location>
        <position position="67"/>
    </location>
</feature>
<evidence type="ECO:0000313" key="1">
    <source>
        <dbReference type="EMBL" id="KAJ1129084.1"/>
    </source>
</evidence>
<reference evidence="1" key="1">
    <citation type="journal article" date="2022" name="bioRxiv">
        <title>Sequencing and chromosome-scale assembly of the giantPleurodeles waltlgenome.</title>
        <authorList>
            <person name="Brown T."/>
            <person name="Elewa A."/>
            <person name="Iarovenko S."/>
            <person name="Subramanian E."/>
            <person name="Araus A.J."/>
            <person name="Petzold A."/>
            <person name="Susuki M."/>
            <person name="Suzuki K.-i.T."/>
            <person name="Hayashi T."/>
            <person name="Toyoda A."/>
            <person name="Oliveira C."/>
            <person name="Osipova E."/>
            <person name="Leigh N.D."/>
            <person name="Simon A."/>
            <person name="Yun M.H."/>
        </authorList>
    </citation>
    <scope>NUCLEOTIDE SEQUENCE</scope>
    <source>
        <strain evidence="1">20211129_DDA</strain>
        <tissue evidence="1">Liver</tissue>
    </source>
</reference>
<dbReference type="EMBL" id="JANPWB010000011">
    <property type="protein sequence ID" value="KAJ1129084.1"/>
    <property type="molecule type" value="Genomic_DNA"/>
</dbReference>
<accession>A0AAV7PPE0</accession>
<name>A0AAV7PPE0_PLEWA</name>
<sequence>ERGSCASPPTSPCRQVQSFTAPASKWISNTPLKSRRVEPALRNTEQLLNNCSVLHLNGLPPGHSKFA</sequence>
<proteinExistence type="predicted"/>
<dbReference type="Proteomes" id="UP001066276">
    <property type="component" value="Chromosome 7"/>
</dbReference>
<comment type="caution">
    <text evidence="1">The sequence shown here is derived from an EMBL/GenBank/DDBJ whole genome shotgun (WGS) entry which is preliminary data.</text>
</comment>
<keyword evidence="2" id="KW-1185">Reference proteome</keyword>
<organism evidence="1 2">
    <name type="scientific">Pleurodeles waltl</name>
    <name type="common">Iberian ribbed newt</name>
    <dbReference type="NCBI Taxonomy" id="8319"/>
    <lineage>
        <taxon>Eukaryota</taxon>
        <taxon>Metazoa</taxon>
        <taxon>Chordata</taxon>
        <taxon>Craniata</taxon>
        <taxon>Vertebrata</taxon>
        <taxon>Euteleostomi</taxon>
        <taxon>Amphibia</taxon>
        <taxon>Batrachia</taxon>
        <taxon>Caudata</taxon>
        <taxon>Salamandroidea</taxon>
        <taxon>Salamandridae</taxon>
        <taxon>Pleurodelinae</taxon>
        <taxon>Pleurodeles</taxon>
    </lineage>
</organism>